<keyword evidence="5 14" id="KW-0444">Lipid biosynthesis</keyword>
<evidence type="ECO:0000256" key="10">
    <source>
        <dbReference type="ARBA" id="ARBA00023136"/>
    </source>
</evidence>
<feature type="transmembrane region" description="Helical" evidence="14">
    <location>
        <begin position="164"/>
        <end position="183"/>
    </location>
</feature>
<dbReference type="EC" id="4.2.1.134" evidence="4 14"/>
<dbReference type="EMBL" id="FO082049">
    <property type="protein sequence ID" value="CCE84103.1"/>
    <property type="molecule type" value="Genomic_DNA"/>
</dbReference>
<dbReference type="GO" id="GO:0005789">
    <property type="term" value="C:endoplasmic reticulum membrane"/>
    <property type="evidence" value="ECO:0007669"/>
    <property type="project" value="UniProtKB-SubCell"/>
</dbReference>
<dbReference type="Proteomes" id="UP000005222">
    <property type="component" value="Chromosome K"/>
</dbReference>
<keyword evidence="11 14" id="KW-0275">Fatty acid biosynthesis</keyword>
<keyword evidence="6 14" id="KW-0812">Transmembrane</keyword>
<evidence type="ECO:0000256" key="1">
    <source>
        <dbReference type="ARBA" id="ARBA00004141"/>
    </source>
</evidence>
<evidence type="ECO:0000256" key="5">
    <source>
        <dbReference type="ARBA" id="ARBA00022516"/>
    </source>
</evidence>
<comment type="subcellular location">
    <subcellularLocation>
        <location evidence="14">Endoplasmic reticulum membrane</location>
        <topology evidence="14">Multi-pass membrane protein</topology>
    </subcellularLocation>
    <subcellularLocation>
        <location evidence="1">Membrane</location>
        <topology evidence="1">Multi-pass membrane protein</topology>
    </subcellularLocation>
</comment>
<dbReference type="GO" id="GO:0102158">
    <property type="term" value="F:very-long-chain (3R)-3-hydroxyacyl-CoA dehydratase activity"/>
    <property type="evidence" value="ECO:0007669"/>
    <property type="project" value="UniProtKB-EC"/>
</dbReference>
<dbReference type="Pfam" id="PF04387">
    <property type="entry name" value="PTPLA"/>
    <property type="match status" value="1"/>
</dbReference>
<evidence type="ECO:0000256" key="13">
    <source>
        <dbReference type="ARBA" id="ARBA00036671"/>
    </source>
</evidence>
<protein>
    <recommendedName>
        <fullName evidence="4 14">Very-long-chain (3R)-3-hydroxyacyl-CoA dehydratase</fullName>
        <ecNumber evidence="4 14">4.2.1.134</ecNumber>
    </recommendedName>
</protein>
<reference evidence="17" key="2">
    <citation type="journal article" date="2012" name="G3 (Bethesda)">
        <title>Pichia sorbitophila, an interspecies yeast hybrid reveals early steps of genome resolution following polyploidization.</title>
        <authorList>
            <person name="Leh Louis V."/>
            <person name="Despons L."/>
            <person name="Friedrich A."/>
            <person name="Martin T."/>
            <person name="Durrens P."/>
            <person name="Casaregola S."/>
            <person name="Neuveglise C."/>
            <person name="Fairhead C."/>
            <person name="Marck C."/>
            <person name="Cruz J.A."/>
            <person name="Straub M.L."/>
            <person name="Kugler V."/>
            <person name="Sacerdot C."/>
            <person name="Uzunov Z."/>
            <person name="Thierry A."/>
            <person name="Weiss S."/>
            <person name="Bleykasten C."/>
            <person name="De Montigny J."/>
            <person name="Jacques N."/>
            <person name="Jung P."/>
            <person name="Lemaire M."/>
            <person name="Mallet S."/>
            <person name="Morel G."/>
            <person name="Richard G.F."/>
            <person name="Sarkar A."/>
            <person name="Savel G."/>
            <person name="Schacherer J."/>
            <person name="Seret M.L."/>
            <person name="Talla E."/>
            <person name="Samson G."/>
            <person name="Jubin C."/>
            <person name="Poulain J."/>
            <person name="Vacherie B."/>
            <person name="Barbe V."/>
            <person name="Pelletier E."/>
            <person name="Sherman D.J."/>
            <person name="Westhof E."/>
            <person name="Weissenbach J."/>
            <person name="Baret P.V."/>
            <person name="Wincker P."/>
            <person name="Gaillardin C."/>
            <person name="Dujon B."/>
            <person name="Souciet J.L."/>
        </authorList>
    </citation>
    <scope>NUCLEOTIDE SEQUENCE [LARGE SCALE GENOMIC DNA]</scope>
    <source>
        <strain evidence="17">ATCC MYA-4447 / BCRC 22081 / CBS 7064 / NBRC 10061 / NRRL Y-12695</strain>
    </source>
</reference>
<evidence type="ECO:0000256" key="3">
    <source>
        <dbReference type="ARBA" id="ARBA00007811"/>
    </source>
</evidence>
<dbReference type="HOGENOM" id="CLU_034302_6_1_1"/>
<keyword evidence="8 14" id="KW-1133">Transmembrane helix</keyword>
<accession>G8Y673</accession>
<dbReference type="InParanoid" id="G8Y673"/>
<feature type="transmembrane region" description="Helical" evidence="14">
    <location>
        <begin position="32"/>
        <end position="58"/>
    </location>
</feature>
<dbReference type="STRING" id="559304.G8Y673"/>
<dbReference type="GO" id="GO:0030148">
    <property type="term" value="P:sphingolipid biosynthetic process"/>
    <property type="evidence" value="ECO:0007669"/>
    <property type="project" value="TreeGrafter"/>
</dbReference>
<evidence type="ECO:0000256" key="7">
    <source>
        <dbReference type="ARBA" id="ARBA00022832"/>
    </source>
</evidence>
<keyword evidence="12 14" id="KW-0456">Lyase</keyword>
<dbReference type="PANTHER" id="PTHR11035">
    <property type="entry name" value="VERY-LONG-CHAIN (3R)-3-HYDROXYACYL-COA DEHYDRATASE"/>
    <property type="match status" value="1"/>
</dbReference>
<dbReference type="FunCoup" id="G8Y673">
    <property type="interactions" value="870"/>
</dbReference>
<evidence type="ECO:0000313" key="17">
    <source>
        <dbReference type="Proteomes" id="UP000005222"/>
    </source>
</evidence>
<comment type="similarity">
    <text evidence="3 14">Belongs to the very long-chain fatty acids dehydratase HACD family.</text>
</comment>
<dbReference type="EMBL" id="FO082048">
    <property type="protein sequence ID" value="CCE85134.1"/>
    <property type="molecule type" value="Genomic_DNA"/>
</dbReference>
<keyword evidence="9 14" id="KW-0443">Lipid metabolism</keyword>
<dbReference type="GO" id="GO:0042761">
    <property type="term" value="P:very long-chain fatty acid biosynthetic process"/>
    <property type="evidence" value="ECO:0007669"/>
    <property type="project" value="TreeGrafter"/>
</dbReference>
<evidence type="ECO:0000256" key="8">
    <source>
        <dbReference type="ARBA" id="ARBA00022989"/>
    </source>
</evidence>
<keyword evidence="14" id="KW-0256">Endoplasmic reticulum</keyword>
<comment type="catalytic activity">
    <reaction evidence="13 14">
        <text>a very-long-chain (3R)-3-hydroxyacyl-CoA = a very-long-chain (2E)-enoyl-CoA + H2O</text>
        <dbReference type="Rhea" id="RHEA:45812"/>
        <dbReference type="ChEBI" id="CHEBI:15377"/>
        <dbReference type="ChEBI" id="CHEBI:83728"/>
        <dbReference type="ChEBI" id="CHEBI:85440"/>
        <dbReference type="EC" id="4.2.1.134"/>
    </reaction>
</comment>
<reference evidence="16" key="1">
    <citation type="submission" date="2011-10" db="EMBL/GenBank/DDBJ databases">
        <authorList>
            <person name="Genoscope - CEA"/>
        </authorList>
    </citation>
    <scope>NUCLEOTIDE SEQUENCE</scope>
</reference>
<dbReference type="Proteomes" id="UP000005222">
    <property type="component" value="Chromosome L"/>
</dbReference>
<feature type="transmembrane region" description="Helical" evidence="14">
    <location>
        <begin position="195"/>
        <end position="215"/>
    </location>
</feature>
<evidence type="ECO:0000256" key="12">
    <source>
        <dbReference type="ARBA" id="ARBA00023239"/>
    </source>
</evidence>
<dbReference type="UniPathway" id="UPA00094"/>
<dbReference type="InterPro" id="IPR007482">
    <property type="entry name" value="Tyr_Pase-like_PTPLA"/>
</dbReference>
<dbReference type="GO" id="GO:0030497">
    <property type="term" value="P:fatty acid elongation"/>
    <property type="evidence" value="ECO:0007669"/>
    <property type="project" value="TreeGrafter"/>
</dbReference>
<dbReference type="OrthoDB" id="46988at2759"/>
<evidence type="ECO:0000256" key="11">
    <source>
        <dbReference type="ARBA" id="ARBA00023160"/>
    </source>
</evidence>
<feature type="transmembrane region" description="Helical" evidence="14">
    <location>
        <begin position="70"/>
        <end position="87"/>
    </location>
</feature>
<evidence type="ECO:0000256" key="2">
    <source>
        <dbReference type="ARBA" id="ARBA00005194"/>
    </source>
</evidence>
<comment type="caution">
    <text evidence="14">Lacks conserved residue(s) required for the propagation of feature annotation.</text>
</comment>
<dbReference type="OMA" id="VMYTYMM"/>
<keyword evidence="10 14" id="KW-0472">Membrane</keyword>
<evidence type="ECO:0000256" key="9">
    <source>
        <dbReference type="ARBA" id="ARBA00023098"/>
    </source>
</evidence>
<name>G8Y673_PICSO</name>
<evidence type="ECO:0000256" key="6">
    <source>
        <dbReference type="ARBA" id="ARBA00022692"/>
    </source>
</evidence>
<organism evidence="16 17">
    <name type="scientific">Pichia sorbitophila (strain ATCC MYA-4447 / BCRC 22081 / CBS 7064 / NBRC 10061 / NRRL Y-12695)</name>
    <name type="common">Hybrid yeast</name>
    <dbReference type="NCBI Taxonomy" id="559304"/>
    <lineage>
        <taxon>Eukaryota</taxon>
        <taxon>Fungi</taxon>
        <taxon>Dikarya</taxon>
        <taxon>Ascomycota</taxon>
        <taxon>Saccharomycotina</taxon>
        <taxon>Pichiomycetes</taxon>
        <taxon>Debaryomycetaceae</taxon>
        <taxon>Millerozyma</taxon>
    </lineage>
</organism>
<keyword evidence="17" id="KW-1185">Reference proteome</keyword>
<dbReference type="PANTHER" id="PTHR11035:SF3">
    <property type="entry name" value="VERY-LONG-CHAIN (3R)-3-HYDROXYACYL-COA DEHYDRATASE"/>
    <property type="match status" value="1"/>
</dbReference>
<evidence type="ECO:0000313" key="15">
    <source>
        <dbReference type="EMBL" id="CCE84103.1"/>
    </source>
</evidence>
<comment type="pathway">
    <text evidence="2 14">Lipid metabolism; fatty acid biosynthesis.</text>
</comment>
<evidence type="ECO:0000256" key="14">
    <source>
        <dbReference type="RuleBase" id="RU363109"/>
    </source>
</evidence>
<evidence type="ECO:0000256" key="4">
    <source>
        <dbReference type="ARBA" id="ARBA00013122"/>
    </source>
</evidence>
<gene>
    <name evidence="16" type="primary">Piso0_004706</name>
    <name evidence="15" type="ORF">GNLVRS01_PISO0K22780g</name>
    <name evidence="16" type="ORF">GNLVRS01_PISO0L22781g</name>
</gene>
<evidence type="ECO:0000313" key="16">
    <source>
        <dbReference type="EMBL" id="CCE85134.1"/>
    </source>
</evidence>
<dbReference type="eggNOG" id="KOG3187">
    <property type="taxonomic scope" value="Eukaryota"/>
</dbReference>
<comment type="function">
    <text evidence="14">Catalyzes the third of the four reactions of the long-chain fatty acids elongation cycle. This endoplasmic reticulum-bound enzymatic process, allows the addition of two carbons to the chain of long- and very long-chain fatty acids/VLCFAs per cycle. This enzyme catalyzes the dehydration of the 3-hydroxyacyl-CoA intermediate into trans-2,3-enoyl-CoA, within each cycle of fatty acid elongation. Thereby, it participates to the production of VLCFAs of different chain lengths that are involved in multiple biological processes as precursors of membrane lipids and lipid mediators.</text>
</comment>
<keyword evidence="7 14" id="KW-0276">Fatty acid metabolism</keyword>
<proteinExistence type="inferred from homology"/>
<dbReference type="AlphaFoldDB" id="G8Y673"/>
<sequence>MLIINTRIIFLTKFHYTHCIKMTSDNSGTKKFLIAYNSISASLWSVIFFNAIFLGLAVGQPYFFDKTNKITTIIQCFAVIEIYNSLIGNVKTPVFTTVVQVLSRLLIVLGVCQVLPSSPANYHWSYITLNLSWSLTEIVRYSYYTSNLQDSSKTPKALTWARYTLFYVLYPTGVTSEITMIYLSLHEAELQYGQLYSWFLKAILVIYIPGFYVMYTHMIRQRKKTLGKVFDSKKTD</sequence>